<dbReference type="InterPro" id="IPR029032">
    <property type="entry name" value="AhpD-like"/>
</dbReference>
<dbReference type="GO" id="GO:0051920">
    <property type="term" value="F:peroxiredoxin activity"/>
    <property type="evidence" value="ECO:0007669"/>
    <property type="project" value="InterPro"/>
</dbReference>
<dbReference type="NCBIfam" id="TIGR00778">
    <property type="entry name" value="ahpD_dom"/>
    <property type="match status" value="1"/>
</dbReference>
<protein>
    <submittedName>
        <fullName evidence="2">Alkylhydroperoxidase</fullName>
    </submittedName>
</protein>
<keyword evidence="2" id="KW-0560">Oxidoreductase</keyword>
<dbReference type="Gene3D" id="1.20.1290.10">
    <property type="entry name" value="AhpD-like"/>
    <property type="match status" value="1"/>
</dbReference>
<keyword evidence="2" id="KW-0575">Peroxidase</keyword>
<keyword evidence="3" id="KW-1185">Reference proteome</keyword>
<comment type="caution">
    <text evidence="2">The sequence shown here is derived from an EMBL/GenBank/DDBJ whole genome shotgun (WGS) entry which is preliminary data.</text>
</comment>
<feature type="domain" description="Carboxymuconolactone decarboxylase-like" evidence="1">
    <location>
        <begin position="46"/>
        <end position="100"/>
    </location>
</feature>
<dbReference type="EMBL" id="LVVZ01000003">
    <property type="protein sequence ID" value="OKL45784.1"/>
    <property type="molecule type" value="Genomic_DNA"/>
</dbReference>
<reference evidence="2 3" key="1">
    <citation type="submission" date="2016-03" db="EMBL/GenBank/DDBJ databases">
        <title>Genome sequence of Nesiotobacter sp. nov., a moderately halophilic alphaproteobacterium isolated from the Yellow Sea, China.</title>
        <authorList>
            <person name="Zhang G."/>
            <person name="Zhang R."/>
        </authorList>
    </citation>
    <scope>NUCLEOTIDE SEQUENCE [LARGE SCALE GENOMIC DNA]</scope>
    <source>
        <strain evidence="2 3">WB1-6</strain>
    </source>
</reference>
<sequence length="196" mass="22279">MPTKTPVELNLYLPVDLPEDIATLFSKCQAKLGLIPNVLVAYAHRPEKLRVFSQYYNELMLGESGLSKLEREMIAVAVSSMNDCWYCQVAHGAAVRQYSGNPILGDAIMINYRYADITPRQKAMLDFAERLTKDSAQIGDKDRQILRDHRLSEEDIWDVCEVAAFFNMSNRLASATGMKPNPDYHFQARSPWTTDK</sequence>
<dbReference type="RefSeq" id="WP_028482056.1">
    <property type="nucleotide sequence ID" value="NZ_LVVZ01000003.1"/>
</dbReference>
<accession>A0A1U7JM53</accession>
<dbReference type="SUPFAM" id="SSF69118">
    <property type="entry name" value="AhpD-like"/>
    <property type="match status" value="1"/>
</dbReference>
<dbReference type="Proteomes" id="UP000185783">
    <property type="component" value="Unassembled WGS sequence"/>
</dbReference>
<dbReference type="PANTHER" id="PTHR35446">
    <property type="entry name" value="SI:CH211-175M2.5"/>
    <property type="match status" value="1"/>
</dbReference>
<dbReference type="InterPro" id="IPR004675">
    <property type="entry name" value="AhpD_core"/>
</dbReference>
<dbReference type="NCBIfam" id="TIGR01926">
    <property type="entry name" value="peroxid_rel"/>
    <property type="match status" value="1"/>
</dbReference>
<organism evidence="2 3">
    <name type="scientific">Pseudovibrio exalbescens</name>
    <dbReference type="NCBI Taxonomy" id="197461"/>
    <lineage>
        <taxon>Bacteria</taxon>
        <taxon>Pseudomonadati</taxon>
        <taxon>Pseudomonadota</taxon>
        <taxon>Alphaproteobacteria</taxon>
        <taxon>Hyphomicrobiales</taxon>
        <taxon>Stappiaceae</taxon>
        <taxon>Pseudovibrio</taxon>
    </lineage>
</organism>
<proteinExistence type="predicted"/>
<evidence type="ECO:0000259" key="1">
    <source>
        <dbReference type="Pfam" id="PF02627"/>
    </source>
</evidence>
<dbReference type="Pfam" id="PF02627">
    <property type="entry name" value="CMD"/>
    <property type="match status" value="1"/>
</dbReference>
<dbReference type="STRING" id="197461.A3843_01265"/>
<gene>
    <name evidence="2" type="ORF">A3843_01265</name>
</gene>
<dbReference type="InterPro" id="IPR003779">
    <property type="entry name" value="CMD-like"/>
</dbReference>
<evidence type="ECO:0000313" key="3">
    <source>
        <dbReference type="Proteomes" id="UP000185783"/>
    </source>
</evidence>
<evidence type="ECO:0000313" key="2">
    <source>
        <dbReference type="EMBL" id="OKL45784.1"/>
    </source>
</evidence>
<dbReference type="Gene3D" id="1.20.5.810">
    <property type="entry name" value="AhpD-like"/>
    <property type="match status" value="1"/>
</dbReference>
<dbReference type="AlphaFoldDB" id="A0A1U7JM53"/>
<dbReference type="PANTHER" id="PTHR35446:SF2">
    <property type="entry name" value="CARBOXYMUCONOLACTONE DECARBOXYLASE-LIKE DOMAIN-CONTAINING PROTEIN"/>
    <property type="match status" value="1"/>
</dbReference>
<name>A0A1U7JM53_9HYPH</name>
<dbReference type="InterPro" id="IPR010195">
    <property type="entry name" value="Uncharacterised_peroxidase-rel"/>
</dbReference>